<dbReference type="Pfam" id="PF00076">
    <property type="entry name" value="RRM_1"/>
    <property type="match status" value="3"/>
</dbReference>
<dbReference type="SMART" id="SM00360">
    <property type="entry name" value="RRM"/>
    <property type="match status" value="3"/>
</dbReference>
<evidence type="ECO:0000259" key="4">
    <source>
        <dbReference type="PROSITE" id="PS50102"/>
    </source>
</evidence>
<dbReference type="InterPro" id="IPR035979">
    <property type="entry name" value="RBD_domain_sf"/>
</dbReference>
<dbReference type="GO" id="GO:0003729">
    <property type="term" value="F:mRNA binding"/>
    <property type="evidence" value="ECO:0007669"/>
    <property type="project" value="InterPro"/>
</dbReference>
<name>A0A2N5W1C9_9BASI</name>
<proteinExistence type="predicted"/>
<feature type="domain" description="RRM" evidence="4">
    <location>
        <begin position="202"/>
        <end position="280"/>
    </location>
</feature>
<dbReference type="InterPro" id="IPR000504">
    <property type="entry name" value="RRM_dom"/>
</dbReference>
<dbReference type="Gene3D" id="3.30.70.330">
    <property type="match status" value="3"/>
</dbReference>
<dbReference type="OrthoDB" id="8093034at2759"/>
<feature type="region of interest" description="Disordered" evidence="3">
    <location>
        <begin position="39"/>
        <end position="106"/>
    </location>
</feature>
<dbReference type="EMBL" id="PGCJ01000025">
    <property type="protein sequence ID" value="PLW56046.1"/>
    <property type="molecule type" value="Genomic_DNA"/>
</dbReference>
<dbReference type="GO" id="GO:0043488">
    <property type="term" value="P:regulation of mRNA stability"/>
    <property type="evidence" value="ECO:0007669"/>
    <property type="project" value="TreeGrafter"/>
</dbReference>
<dbReference type="CDD" id="cd12614">
    <property type="entry name" value="RRM1_PUB1"/>
    <property type="match status" value="1"/>
</dbReference>
<dbReference type="CDD" id="cd12619">
    <property type="entry name" value="RRM2_PUB1"/>
    <property type="match status" value="1"/>
</dbReference>
<comment type="caution">
    <text evidence="5">The sequence shown here is derived from an EMBL/GenBank/DDBJ whole genome shotgun (WGS) entry which is preliminary data.</text>
</comment>
<dbReference type="PANTHER" id="PTHR47640">
    <property type="entry name" value="TRNA SELENOCYSTEINE 1-ASSOCIATED PROTEIN 1-RELATED-RELATED"/>
    <property type="match status" value="1"/>
</dbReference>
<keyword evidence="1 2" id="KW-0694">RNA-binding</keyword>
<feature type="compositionally biased region" description="Low complexity" evidence="3">
    <location>
        <begin position="74"/>
        <end position="92"/>
    </location>
</feature>
<dbReference type="PANTHER" id="PTHR47640:SF5">
    <property type="entry name" value="RRM DOMAIN-CONTAINING PROTEIN"/>
    <property type="match status" value="1"/>
</dbReference>
<dbReference type="InterPro" id="IPR050825">
    <property type="entry name" value="RBM42_RBP45_47-like"/>
</dbReference>
<dbReference type="InterPro" id="IPR012677">
    <property type="entry name" value="Nucleotide-bd_a/b_plait_sf"/>
</dbReference>
<evidence type="ECO:0000313" key="5">
    <source>
        <dbReference type="EMBL" id="PLW56046.1"/>
    </source>
</evidence>
<evidence type="ECO:0000313" key="6">
    <source>
        <dbReference type="Proteomes" id="UP000235388"/>
    </source>
</evidence>
<dbReference type="CDD" id="cd12622">
    <property type="entry name" value="RRM3_PUB1"/>
    <property type="match status" value="1"/>
</dbReference>
<sequence>MSADHAQPPTGSAANPASGYGPQGGTQGYEAYAQQYAAYAQQQQQQAQAQQQAQNQPSAFPVGTANNASTTQSAYGNNNAAVPAAAGAGAPATSQPPNPYTGNPEGKRAHLYVGNLSPRVTEYMLQEIFSVAGLVQGVKIIPDRNFQHGGLNYGFVEYYEMRSAETALQTLGGRKIFDTEIRVNWAYQNSQSNVKEDLSTHYHVFVGDLSPEVNDEVLAKAFAAFGSLSDARVMWDMNSGKSRGYGFLAFRDKTDAEQAIATMNGEWLGSRAIRVNWANQKNQGMAANSGAVIAPGMGGGAMNRGGFGGATNYEAVVQQAPAYNTTVYTGNLVPYCTQADLIPLFQGFGYIVEIRMQADRGFAFVKMDTHENAAMSIVNLTGTPVHGRPLKCSWGKDRASADPNSAPAAGMPMAPVAGMYGMSQMYGMPQAGYPQYSGYPQYAGAPQAYALDKIKKSVKDGKNLIIFGSPCLMEFPEAPTLLQRDTIWLSQ</sequence>
<dbReference type="GO" id="GO:0034063">
    <property type="term" value="P:stress granule assembly"/>
    <property type="evidence" value="ECO:0007669"/>
    <property type="project" value="TreeGrafter"/>
</dbReference>
<protein>
    <recommendedName>
        <fullName evidence="4">RRM domain-containing protein</fullName>
    </recommendedName>
</protein>
<organism evidence="5 6">
    <name type="scientific">Puccinia coronata f. sp. avenae</name>
    <dbReference type="NCBI Taxonomy" id="200324"/>
    <lineage>
        <taxon>Eukaryota</taxon>
        <taxon>Fungi</taxon>
        <taxon>Dikarya</taxon>
        <taxon>Basidiomycota</taxon>
        <taxon>Pucciniomycotina</taxon>
        <taxon>Pucciniomycetes</taxon>
        <taxon>Pucciniales</taxon>
        <taxon>Pucciniaceae</taxon>
        <taxon>Puccinia</taxon>
    </lineage>
</organism>
<feature type="domain" description="RRM" evidence="4">
    <location>
        <begin position="109"/>
        <end position="188"/>
    </location>
</feature>
<gene>
    <name evidence="5" type="ORF">PCANC_03924</name>
</gene>
<dbReference type="GO" id="GO:0010494">
    <property type="term" value="C:cytoplasmic stress granule"/>
    <property type="evidence" value="ECO:0007669"/>
    <property type="project" value="TreeGrafter"/>
</dbReference>
<dbReference type="Proteomes" id="UP000235388">
    <property type="component" value="Unassembled WGS sequence"/>
</dbReference>
<evidence type="ECO:0000256" key="1">
    <source>
        <dbReference type="ARBA" id="ARBA00022884"/>
    </source>
</evidence>
<reference evidence="5 6" key="1">
    <citation type="submission" date="2017-11" db="EMBL/GenBank/DDBJ databases">
        <title>De novo assembly and phasing of dikaryotic genomes from two isolates of Puccinia coronata f. sp. avenae, the causal agent of oat crown rust.</title>
        <authorList>
            <person name="Miller M.E."/>
            <person name="Zhang Y."/>
            <person name="Omidvar V."/>
            <person name="Sperschneider J."/>
            <person name="Schwessinger B."/>
            <person name="Raley C."/>
            <person name="Palmer J.M."/>
            <person name="Garnica D."/>
            <person name="Upadhyaya N."/>
            <person name="Rathjen J."/>
            <person name="Taylor J.M."/>
            <person name="Park R.F."/>
            <person name="Dodds P.N."/>
            <person name="Hirsch C.D."/>
            <person name="Kianian S.F."/>
            <person name="Figueroa M."/>
        </authorList>
    </citation>
    <scope>NUCLEOTIDE SEQUENCE [LARGE SCALE GENOMIC DNA]</scope>
    <source>
        <strain evidence="5">12NC29</strain>
    </source>
</reference>
<feature type="compositionally biased region" description="Low complexity" evidence="3">
    <location>
        <begin position="39"/>
        <end position="54"/>
    </location>
</feature>
<keyword evidence="6" id="KW-1185">Reference proteome</keyword>
<feature type="domain" description="RRM" evidence="4">
    <location>
        <begin position="325"/>
        <end position="397"/>
    </location>
</feature>
<accession>A0A2N5W1C9</accession>
<evidence type="ECO:0000256" key="3">
    <source>
        <dbReference type="SAM" id="MobiDB-lite"/>
    </source>
</evidence>
<feature type="compositionally biased region" description="Polar residues" evidence="3">
    <location>
        <begin position="64"/>
        <end position="73"/>
    </location>
</feature>
<dbReference type="AlphaFoldDB" id="A0A2N5W1C9"/>
<dbReference type="GO" id="GO:0000184">
    <property type="term" value="P:nuclear-transcribed mRNA catabolic process, nonsense-mediated decay"/>
    <property type="evidence" value="ECO:0007669"/>
    <property type="project" value="TreeGrafter"/>
</dbReference>
<dbReference type="STRING" id="200324.A0A2N5W1C9"/>
<dbReference type="PROSITE" id="PS50102">
    <property type="entry name" value="RRM"/>
    <property type="match status" value="3"/>
</dbReference>
<dbReference type="SUPFAM" id="SSF54928">
    <property type="entry name" value="RNA-binding domain, RBD"/>
    <property type="match status" value="2"/>
</dbReference>
<feature type="region of interest" description="Disordered" evidence="3">
    <location>
        <begin position="1"/>
        <end position="27"/>
    </location>
</feature>
<evidence type="ECO:0000256" key="2">
    <source>
        <dbReference type="PROSITE-ProRule" id="PRU00176"/>
    </source>
</evidence>